<keyword evidence="2" id="KW-0255">Endonuclease</keyword>
<feature type="domain" description="TNase-like" evidence="5">
    <location>
        <begin position="73"/>
        <end position="205"/>
    </location>
</feature>
<feature type="signal peptide" evidence="4">
    <location>
        <begin position="1"/>
        <end position="26"/>
    </location>
</feature>
<dbReference type="SUPFAM" id="SSF50199">
    <property type="entry name" value="Staphylococcal nuclease"/>
    <property type="match status" value="1"/>
</dbReference>
<organism evidence="6 7">
    <name type="scientific">Ruminiclostridium sufflavum DSM 19573</name>
    <dbReference type="NCBI Taxonomy" id="1121337"/>
    <lineage>
        <taxon>Bacteria</taxon>
        <taxon>Bacillati</taxon>
        <taxon>Bacillota</taxon>
        <taxon>Clostridia</taxon>
        <taxon>Eubacteriales</taxon>
        <taxon>Oscillospiraceae</taxon>
        <taxon>Ruminiclostridium</taxon>
    </lineage>
</organism>
<gene>
    <name evidence="6" type="ORF">LY28_03267</name>
</gene>
<dbReference type="PANTHER" id="PTHR12302:SF3">
    <property type="entry name" value="SERINE_THREONINE-PROTEIN KINASE 31"/>
    <property type="match status" value="1"/>
</dbReference>
<evidence type="ECO:0000259" key="5">
    <source>
        <dbReference type="PROSITE" id="PS50830"/>
    </source>
</evidence>
<proteinExistence type="predicted"/>
<evidence type="ECO:0000256" key="3">
    <source>
        <dbReference type="ARBA" id="ARBA00022801"/>
    </source>
</evidence>
<dbReference type="EMBL" id="QKMR01000024">
    <property type="protein sequence ID" value="PYG85707.1"/>
    <property type="molecule type" value="Genomic_DNA"/>
</dbReference>
<evidence type="ECO:0000256" key="2">
    <source>
        <dbReference type="ARBA" id="ARBA00022759"/>
    </source>
</evidence>
<dbReference type="SMART" id="SM00318">
    <property type="entry name" value="SNc"/>
    <property type="match status" value="1"/>
</dbReference>
<feature type="chain" id="PRO_5038537945" evidence="4">
    <location>
        <begin position="27"/>
        <end position="231"/>
    </location>
</feature>
<name>A0A318XJW6_9FIRM</name>
<dbReference type="Gene3D" id="2.40.50.90">
    <property type="match status" value="1"/>
</dbReference>
<keyword evidence="1" id="KW-0540">Nuclease</keyword>
<evidence type="ECO:0000256" key="1">
    <source>
        <dbReference type="ARBA" id="ARBA00022722"/>
    </source>
</evidence>
<dbReference type="InterPro" id="IPR016071">
    <property type="entry name" value="Staphylococal_nuclease_OB-fold"/>
</dbReference>
<dbReference type="RefSeq" id="WP_110463233.1">
    <property type="nucleotide sequence ID" value="NZ_QKMR01000024.1"/>
</dbReference>
<comment type="caution">
    <text evidence="6">The sequence shown here is derived from an EMBL/GenBank/DDBJ whole genome shotgun (WGS) entry which is preliminary data.</text>
</comment>
<dbReference type="OrthoDB" id="4376109at2"/>
<accession>A0A318XJW6</accession>
<dbReference type="GO" id="GO:0004519">
    <property type="term" value="F:endonuclease activity"/>
    <property type="evidence" value="ECO:0007669"/>
    <property type="project" value="UniProtKB-KW"/>
</dbReference>
<evidence type="ECO:0000313" key="6">
    <source>
        <dbReference type="EMBL" id="PYG85707.1"/>
    </source>
</evidence>
<keyword evidence="7" id="KW-1185">Reference proteome</keyword>
<dbReference type="Proteomes" id="UP000248132">
    <property type="component" value="Unassembled WGS sequence"/>
</dbReference>
<dbReference type="PROSITE" id="PS50830">
    <property type="entry name" value="TNASE_3"/>
    <property type="match status" value="1"/>
</dbReference>
<dbReference type="GO" id="GO:0016787">
    <property type="term" value="F:hydrolase activity"/>
    <property type="evidence" value="ECO:0007669"/>
    <property type="project" value="UniProtKB-KW"/>
</dbReference>
<protein>
    <submittedName>
        <fullName evidence="6">Micrococcal nuclease</fullName>
    </submittedName>
</protein>
<keyword evidence="4" id="KW-0732">Signal</keyword>
<dbReference type="InterPro" id="IPR035437">
    <property type="entry name" value="SNase_OB-fold_sf"/>
</dbReference>
<dbReference type="AlphaFoldDB" id="A0A318XJW6"/>
<keyword evidence="3" id="KW-0378">Hydrolase</keyword>
<evidence type="ECO:0000256" key="4">
    <source>
        <dbReference type="SAM" id="SignalP"/>
    </source>
</evidence>
<evidence type="ECO:0000313" key="7">
    <source>
        <dbReference type="Proteomes" id="UP000248132"/>
    </source>
</evidence>
<reference evidence="6 7" key="1">
    <citation type="submission" date="2018-06" db="EMBL/GenBank/DDBJ databases">
        <title>Genomic Encyclopedia of Type Strains, Phase I: the one thousand microbial genomes (KMG-I) project.</title>
        <authorList>
            <person name="Kyrpides N."/>
        </authorList>
    </citation>
    <scope>NUCLEOTIDE SEQUENCE [LARGE SCALE GENOMIC DNA]</scope>
    <source>
        <strain evidence="6 7">DSM 19573</strain>
    </source>
</reference>
<sequence>MKKNSKKAIASFFAAALVLVGGYTFHNDGLSVPEFFQDIFVQTSSGNGIDNLEKTKFPEDIIKIQEEGIKPFGYINAAVEKVVDGDTFHIKYKNAGYKVRMLDIDTPESVKSGVEAQPFSVEASNLTKDILAGRTVKLVFEKETADQYDRLLAHVILEDGTYYNALMVQNGYAISVFYKPNTLLKDFISDLQDGAIIKKAGFWQLPEASRPFIKNNKGNYIASYKLKADAA</sequence>
<dbReference type="Pfam" id="PF00565">
    <property type="entry name" value="SNase"/>
    <property type="match status" value="1"/>
</dbReference>
<dbReference type="PANTHER" id="PTHR12302">
    <property type="entry name" value="EBNA2 BINDING PROTEIN P100"/>
    <property type="match status" value="1"/>
</dbReference>